<keyword evidence="5" id="KW-0238">DNA-binding</keyword>
<dbReference type="GO" id="GO:0006352">
    <property type="term" value="P:DNA-templated transcription initiation"/>
    <property type="evidence" value="ECO:0007669"/>
    <property type="project" value="InterPro"/>
</dbReference>
<keyword evidence="10" id="KW-1185">Reference proteome</keyword>
<dbReference type="SUPFAM" id="SSF88946">
    <property type="entry name" value="Sigma2 domain of RNA polymerase sigma factors"/>
    <property type="match status" value="1"/>
</dbReference>
<feature type="domain" description="RNA polymerase sigma-70 region 2" evidence="8">
    <location>
        <begin position="54"/>
        <end position="122"/>
    </location>
</feature>
<evidence type="ECO:0000256" key="6">
    <source>
        <dbReference type="ARBA" id="ARBA00023163"/>
    </source>
</evidence>
<dbReference type="InterPro" id="IPR014284">
    <property type="entry name" value="RNA_pol_sigma-70_dom"/>
</dbReference>
<dbReference type="NCBIfam" id="TIGR02937">
    <property type="entry name" value="sigma70-ECF"/>
    <property type="match status" value="1"/>
</dbReference>
<dbReference type="EMBL" id="CAAHFH010000001">
    <property type="protein sequence ID" value="VGO18669.1"/>
    <property type="molecule type" value="Genomic_DNA"/>
</dbReference>
<evidence type="ECO:0000256" key="2">
    <source>
        <dbReference type="ARBA" id="ARBA00021245"/>
    </source>
</evidence>
<evidence type="ECO:0000259" key="8">
    <source>
        <dbReference type="Pfam" id="PF04542"/>
    </source>
</evidence>
<keyword evidence="4" id="KW-0731">Sigma factor</keyword>
<name>A0A6C2UFG7_9BACT</name>
<dbReference type="SUPFAM" id="SSF46894">
    <property type="entry name" value="C-terminal effector domain of the bipartite response regulators"/>
    <property type="match status" value="1"/>
</dbReference>
<dbReference type="InterPro" id="IPR013325">
    <property type="entry name" value="RNA_pol_sigma_r2"/>
</dbReference>
<dbReference type="InterPro" id="IPR016032">
    <property type="entry name" value="Sig_transdc_resp-reg_C-effctor"/>
</dbReference>
<keyword evidence="3" id="KW-0805">Transcription regulation</keyword>
<evidence type="ECO:0000256" key="7">
    <source>
        <dbReference type="ARBA" id="ARBA00024701"/>
    </source>
</evidence>
<dbReference type="GO" id="GO:0016987">
    <property type="term" value="F:sigma factor activity"/>
    <property type="evidence" value="ECO:0007669"/>
    <property type="project" value="UniProtKB-KW"/>
</dbReference>
<comment type="function">
    <text evidence="7">Sigma factors are initiation factors that promote the attachment of RNA polymerase to specific initiation sites and are then released. Sigma-S contributes to the protection against external stress, thus playing a role in cellular fitness and survival.</text>
</comment>
<comment type="similarity">
    <text evidence="1">Belongs to the sigma-70 factor family.</text>
</comment>
<evidence type="ECO:0000256" key="1">
    <source>
        <dbReference type="ARBA" id="ARBA00007788"/>
    </source>
</evidence>
<dbReference type="Proteomes" id="UP000346198">
    <property type="component" value="Unassembled WGS sequence"/>
</dbReference>
<dbReference type="Gene3D" id="1.10.1740.10">
    <property type="match status" value="1"/>
</dbReference>
<dbReference type="GO" id="GO:0003677">
    <property type="term" value="F:DNA binding"/>
    <property type="evidence" value="ECO:0007669"/>
    <property type="project" value="UniProtKB-KW"/>
</dbReference>
<dbReference type="InterPro" id="IPR039425">
    <property type="entry name" value="RNA_pol_sigma-70-like"/>
</dbReference>
<organism evidence="9 10">
    <name type="scientific">Pontiella sulfatireligans</name>
    <dbReference type="NCBI Taxonomy" id="2750658"/>
    <lineage>
        <taxon>Bacteria</taxon>
        <taxon>Pseudomonadati</taxon>
        <taxon>Kiritimatiellota</taxon>
        <taxon>Kiritimatiellia</taxon>
        <taxon>Kiritimatiellales</taxon>
        <taxon>Pontiellaceae</taxon>
        <taxon>Pontiella</taxon>
    </lineage>
</organism>
<sequence>MKIKRYINYVEAVIRGKRPRLKQAMAMSDQYNTRQTLIQRIQASHDDQSWDEFVRIYRPYIYAIIRNMNVSVDEVDDLVQQVCIKVWKNISGMELTATHRFRSWLSSVTINCTRDYFRKSARDATRLEKASEDESLNYLRLVDEPEIDRVAQREWEIHLTNLAMENIEPLFTRQTIDVFMLSLEGLSAKEIAAKTELSENAVYYQKNRFKRRLVQEVAHLREELE</sequence>
<keyword evidence="6" id="KW-0804">Transcription</keyword>
<dbReference type="PANTHER" id="PTHR43133">
    <property type="entry name" value="RNA POLYMERASE ECF-TYPE SIGMA FACTO"/>
    <property type="match status" value="1"/>
</dbReference>
<accession>A0A6C2UFG7</accession>
<protein>
    <recommendedName>
        <fullName evidence="2">RNA polymerase sigma factor SigS</fullName>
    </recommendedName>
</protein>
<dbReference type="AlphaFoldDB" id="A0A6C2UFG7"/>
<dbReference type="RefSeq" id="WP_136060131.1">
    <property type="nucleotide sequence ID" value="NZ_CAAHFH010000001.1"/>
</dbReference>
<reference evidence="9 10" key="1">
    <citation type="submission" date="2019-04" db="EMBL/GenBank/DDBJ databases">
        <authorList>
            <person name="Van Vliet M D."/>
        </authorList>
    </citation>
    <scope>NUCLEOTIDE SEQUENCE [LARGE SCALE GENOMIC DNA]</scope>
    <source>
        <strain evidence="9 10">F21</strain>
    </source>
</reference>
<gene>
    <name evidence="9" type="primary">sigE_3</name>
    <name evidence="9" type="ORF">SCARR_00722</name>
</gene>
<dbReference type="Gene3D" id="1.10.10.10">
    <property type="entry name" value="Winged helix-like DNA-binding domain superfamily/Winged helix DNA-binding domain"/>
    <property type="match status" value="1"/>
</dbReference>
<evidence type="ECO:0000256" key="4">
    <source>
        <dbReference type="ARBA" id="ARBA00023082"/>
    </source>
</evidence>
<evidence type="ECO:0000313" key="9">
    <source>
        <dbReference type="EMBL" id="VGO18669.1"/>
    </source>
</evidence>
<dbReference type="PANTHER" id="PTHR43133:SF8">
    <property type="entry name" value="RNA POLYMERASE SIGMA FACTOR HI_1459-RELATED"/>
    <property type="match status" value="1"/>
</dbReference>
<dbReference type="InterPro" id="IPR007627">
    <property type="entry name" value="RNA_pol_sigma70_r2"/>
</dbReference>
<dbReference type="InterPro" id="IPR036388">
    <property type="entry name" value="WH-like_DNA-bd_sf"/>
</dbReference>
<dbReference type="Pfam" id="PF04542">
    <property type="entry name" value="Sigma70_r2"/>
    <property type="match status" value="1"/>
</dbReference>
<proteinExistence type="inferred from homology"/>
<evidence type="ECO:0000313" key="10">
    <source>
        <dbReference type="Proteomes" id="UP000346198"/>
    </source>
</evidence>
<evidence type="ECO:0000256" key="3">
    <source>
        <dbReference type="ARBA" id="ARBA00023015"/>
    </source>
</evidence>
<evidence type="ECO:0000256" key="5">
    <source>
        <dbReference type="ARBA" id="ARBA00023125"/>
    </source>
</evidence>